<evidence type="ECO:0008006" key="5">
    <source>
        <dbReference type="Google" id="ProtNLM"/>
    </source>
</evidence>
<proteinExistence type="inferred from homology"/>
<organism evidence="3 4">
    <name type="scientific">Glaciecola punicea ACAM 611</name>
    <dbReference type="NCBI Taxonomy" id="1121923"/>
    <lineage>
        <taxon>Bacteria</taxon>
        <taxon>Pseudomonadati</taxon>
        <taxon>Pseudomonadota</taxon>
        <taxon>Gammaproteobacteria</taxon>
        <taxon>Alteromonadales</taxon>
        <taxon>Alteromonadaceae</taxon>
        <taxon>Glaciecola</taxon>
    </lineage>
</organism>
<dbReference type="PANTHER" id="PTHR30203:SF24">
    <property type="entry name" value="BLR4935 PROTEIN"/>
    <property type="match status" value="1"/>
</dbReference>
<gene>
    <name evidence="3" type="ORF">GPUN_0212</name>
</gene>
<dbReference type="AlphaFoldDB" id="H5T7T9"/>
<reference evidence="3 4" key="2">
    <citation type="journal article" date="2017" name="Antonie Van Leeuwenhoek">
        <title>Rhizobium rhizosphaerae sp. nov., a novel species isolated from rice rhizosphere.</title>
        <authorList>
            <person name="Zhao J.J."/>
            <person name="Zhang J."/>
            <person name="Zhang R.J."/>
            <person name="Zhang C.W."/>
            <person name="Yin H.Q."/>
            <person name="Zhang X.X."/>
        </authorList>
    </citation>
    <scope>NUCLEOTIDE SEQUENCE [LARGE SCALE GENOMIC DNA]</scope>
    <source>
        <strain evidence="3 4">ACAM 611</strain>
    </source>
</reference>
<dbReference type="PANTHER" id="PTHR30203">
    <property type="entry name" value="OUTER MEMBRANE CATION EFFLUX PROTEIN"/>
    <property type="match status" value="1"/>
</dbReference>
<reference evidence="3 4" key="1">
    <citation type="journal article" date="2012" name="J. Bacteriol.">
        <title>Genome sequence of proteorhodopsin-containing sea ice bacterium Glaciecola punicea ACAM 611T.</title>
        <authorList>
            <person name="Qin Q.-L."/>
            <person name="Xie B.-B."/>
            <person name="Shu Y.-L."/>
            <person name="Rong J.-C."/>
            <person name="Zhao D.-L."/>
            <person name="Zhang X.-Y."/>
            <person name="Chen X.-L."/>
            <person name="Zhou B.-C."/>
            <person name="Zhanga Y.-Z."/>
        </authorList>
    </citation>
    <scope>NUCLEOTIDE SEQUENCE [LARGE SCALE GENOMIC DNA]</scope>
    <source>
        <strain evidence="3 4">ACAM 611</strain>
    </source>
</reference>
<dbReference type="GO" id="GO:0015562">
    <property type="term" value="F:efflux transmembrane transporter activity"/>
    <property type="evidence" value="ECO:0007669"/>
    <property type="project" value="InterPro"/>
</dbReference>
<dbReference type="eggNOG" id="COG1538">
    <property type="taxonomic scope" value="Bacteria"/>
</dbReference>
<dbReference type="InterPro" id="IPR010131">
    <property type="entry name" value="MdtP/NodT-like"/>
</dbReference>
<keyword evidence="4" id="KW-1185">Reference proteome</keyword>
<dbReference type="RefSeq" id="WP_006002543.1">
    <property type="nucleotide sequence ID" value="NZ_BAET01000004.1"/>
</dbReference>
<dbReference type="Gene3D" id="1.20.1600.10">
    <property type="entry name" value="Outer membrane efflux proteins (OEP)"/>
    <property type="match status" value="1"/>
</dbReference>
<comment type="similarity">
    <text evidence="1">Belongs to the outer membrane factor (OMF) (TC 1.B.17) family.</text>
</comment>
<feature type="chain" id="PRO_5003597829" description="Outer membrane efflux protein" evidence="2">
    <location>
        <begin position="31"/>
        <end position="442"/>
    </location>
</feature>
<protein>
    <recommendedName>
        <fullName evidence="5">Outer membrane efflux protein</fullName>
    </recommendedName>
</protein>
<evidence type="ECO:0000313" key="4">
    <source>
        <dbReference type="Proteomes" id="UP000053586"/>
    </source>
</evidence>
<evidence type="ECO:0000256" key="2">
    <source>
        <dbReference type="SAM" id="SignalP"/>
    </source>
</evidence>
<dbReference type="STRING" id="56804.BAE46_13060"/>
<feature type="signal peptide" evidence="2">
    <location>
        <begin position="1"/>
        <end position="30"/>
    </location>
</feature>
<dbReference type="SUPFAM" id="SSF56954">
    <property type="entry name" value="Outer membrane efflux proteins (OEP)"/>
    <property type="match status" value="1"/>
</dbReference>
<evidence type="ECO:0000313" key="3">
    <source>
        <dbReference type="EMBL" id="GAB54366.1"/>
    </source>
</evidence>
<dbReference type="Pfam" id="PF02321">
    <property type="entry name" value="OEP"/>
    <property type="match status" value="2"/>
</dbReference>
<sequence length="442" mass="49131">MKYSFMNEYLCLWVLGASALAMGAVSNTYAVQNEPAEAFPITLERAIKQTLANNPQLHEFDFKRQIVAGDAKTAELRPGYSLGVELENFLGNSEVSGITDAELTLTLSSVIELGDKVDARKRITHAQRQQVIVQKKVRSLDILSEVMRRYIDVLAQQETVSMVNDAEQLARYTYQAVLTRVEAGASPQLEIKRAQAALAQTRLSVLTANQSLQASINSLAIMWGDKTPAFTRVTGNLFSLTASPPLNDLISALSMSPYIQEYAQQTRVQDAQLRLTQTGDKPNISWSAGIRRINGIDESAFVAGASVPLFSQQRNLGQYEAQKARLDQIEQQKQASLRSLYHQVNQALDARNRALLEVETFQNDIIPPLQEALVMVEQAYSDGRFSYLEWVSTRQDMLQAQQALIQSAKNAHQRGADIEALTGQPILLRAQPAPFTTIFIEK</sequence>
<dbReference type="Proteomes" id="UP000053586">
    <property type="component" value="Unassembled WGS sequence"/>
</dbReference>
<evidence type="ECO:0000256" key="1">
    <source>
        <dbReference type="ARBA" id="ARBA00007613"/>
    </source>
</evidence>
<keyword evidence="2" id="KW-0732">Signal</keyword>
<dbReference type="EMBL" id="BAET01000004">
    <property type="protein sequence ID" value="GAB54366.1"/>
    <property type="molecule type" value="Genomic_DNA"/>
</dbReference>
<accession>H5T7T9</accession>
<name>H5T7T9_9ALTE</name>
<comment type="caution">
    <text evidence="3">The sequence shown here is derived from an EMBL/GenBank/DDBJ whole genome shotgun (WGS) entry which is preliminary data.</text>
</comment>
<dbReference type="InterPro" id="IPR003423">
    <property type="entry name" value="OMP_efflux"/>
</dbReference>